<dbReference type="Gene3D" id="3.40.710.10">
    <property type="entry name" value="DD-peptidase/beta-lactamase superfamily"/>
    <property type="match status" value="1"/>
</dbReference>
<reference evidence="3" key="1">
    <citation type="journal article" date="2019" name="Int. J. Syst. Evol. Microbiol.">
        <title>The Global Catalogue of Microorganisms (GCM) 10K type strain sequencing project: providing services to taxonomists for standard genome sequencing and annotation.</title>
        <authorList>
            <consortium name="The Broad Institute Genomics Platform"/>
            <consortium name="The Broad Institute Genome Sequencing Center for Infectious Disease"/>
            <person name="Wu L."/>
            <person name="Ma J."/>
        </authorList>
    </citation>
    <scope>NUCLEOTIDE SEQUENCE [LARGE SCALE GENOMIC DNA]</scope>
    <source>
        <strain evidence="3">KCTC 22437</strain>
    </source>
</reference>
<dbReference type="PANTHER" id="PTHR43283">
    <property type="entry name" value="BETA-LACTAMASE-RELATED"/>
    <property type="match status" value="1"/>
</dbReference>
<dbReference type="InterPro" id="IPR050789">
    <property type="entry name" value="Diverse_Enzym_Activities"/>
</dbReference>
<evidence type="ECO:0000313" key="2">
    <source>
        <dbReference type="EMBL" id="MFD2871758.1"/>
    </source>
</evidence>
<proteinExistence type="predicted"/>
<sequence>MSANSKNNIDISNWQQWPNNTWAFQHVDKILPTVIVNSNAKGHSAFDQGEKFIDDPQFNHFISETETDSILVLHHGHIVHEQYFKGNNKDTRHILMSATKAVMGLLAGILAQREMINLDKTVETYIPELKETAYGNVTLRYLLDMRIGFTLDEDQQKLYAEASNWDQARDVNERISLHEFYGKLKEVKDNGNDTFKYISANTDLLGWAIERATETPINVLLSEMIWKPIGARHDAYLTVDSKGSPRCTGGFCATLRDFALLGQSLLGDGRLSSSILPHAVVDDIYKNGDTRAWRDGEWGKAFAAISSDMAYRSGWYVINSKPKLILAMGIYGQNLFVDPVNEIVVAKFSSWKEQLDYSAVFKTHQLVARAVTLLSGQEK</sequence>
<name>A0ABW5Y8Z6_9SPHI</name>
<accession>A0ABW5Y8Z6</accession>
<keyword evidence="2" id="KW-0378">Hydrolase</keyword>
<keyword evidence="3" id="KW-1185">Reference proteome</keyword>
<organism evidence="2 3">
    <name type="scientific">Mucilaginibacter ximonensis</name>
    <dbReference type="NCBI Taxonomy" id="538021"/>
    <lineage>
        <taxon>Bacteria</taxon>
        <taxon>Pseudomonadati</taxon>
        <taxon>Bacteroidota</taxon>
        <taxon>Sphingobacteriia</taxon>
        <taxon>Sphingobacteriales</taxon>
        <taxon>Sphingobacteriaceae</taxon>
        <taxon>Mucilaginibacter</taxon>
    </lineage>
</organism>
<gene>
    <name evidence="2" type="ORF">ACFS5N_04725</name>
</gene>
<dbReference type="SUPFAM" id="SSF56601">
    <property type="entry name" value="beta-lactamase/transpeptidase-like"/>
    <property type="match status" value="1"/>
</dbReference>
<dbReference type="GO" id="GO:0016787">
    <property type="term" value="F:hydrolase activity"/>
    <property type="evidence" value="ECO:0007669"/>
    <property type="project" value="UniProtKB-KW"/>
</dbReference>
<dbReference type="Pfam" id="PF00144">
    <property type="entry name" value="Beta-lactamase"/>
    <property type="match status" value="1"/>
</dbReference>
<dbReference type="InterPro" id="IPR012338">
    <property type="entry name" value="Beta-lactam/transpept-like"/>
</dbReference>
<dbReference type="RefSeq" id="WP_377182750.1">
    <property type="nucleotide sequence ID" value="NZ_JBHUPD010000001.1"/>
</dbReference>
<evidence type="ECO:0000259" key="1">
    <source>
        <dbReference type="Pfam" id="PF00144"/>
    </source>
</evidence>
<comment type="caution">
    <text evidence="2">The sequence shown here is derived from an EMBL/GenBank/DDBJ whole genome shotgun (WGS) entry which is preliminary data.</text>
</comment>
<dbReference type="EC" id="3.-.-.-" evidence="2"/>
<dbReference type="Proteomes" id="UP001597557">
    <property type="component" value="Unassembled WGS sequence"/>
</dbReference>
<dbReference type="EMBL" id="JBHUPD010000001">
    <property type="protein sequence ID" value="MFD2871758.1"/>
    <property type="molecule type" value="Genomic_DNA"/>
</dbReference>
<evidence type="ECO:0000313" key="3">
    <source>
        <dbReference type="Proteomes" id="UP001597557"/>
    </source>
</evidence>
<protein>
    <submittedName>
        <fullName evidence="2">Serine hydrolase domain-containing protein</fullName>
        <ecNumber evidence="2">3.-.-.-</ecNumber>
    </submittedName>
</protein>
<feature type="domain" description="Beta-lactamase-related" evidence="1">
    <location>
        <begin position="68"/>
        <end position="353"/>
    </location>
</feature>
<dbReference type="PANTHER" id="PTHR43283:SF7">
    <property type="entry name" value="BETA-LACTAMASE-RELATED DOMAIN-CONTAINING PROTEIN"/>
    <property type="match status" value="1"/>
</dbReference>
<dbReference type="InterPro" id="IPR001466">
    <property type="entry name" value="Beta-lactam-related"/>
</dbReference>